<proteinExistence type="predicted"/>
<gene>
    <name evidence="2" type="ORF">SAMN02745157_3331</name>
</gene>
<evidence type="ECO:0000256" key="1">
    <source>
        <dbReference type="ARBA" id="ARBA00022729"/>
    </source>
</evidence>
<evidence type="ECO:0000313" key="2">
    <source>
        <dbReference type="EMBL" id="SHG00456.1"/>
    </source>
</evidence>
<name>A0A1M5G9R8_9HYPH</name>
<dbReference type="AlphaFoldDB" id="A0A1M5G9R8"/>
<dbReference type="PANTHER" id="PTHR30222:SF17">
    <property type="entry name" value="SPERMIDINE_PUTRESCINE-BINDING PERIPLASMIC PROTEIN"/>
    <property type="match status" value="1"/>
</dbReference>
<dbReference type="RefSeq" id="WP_073054845.1">
    <property type="nucleotide sequence ID" value="NZ_FQUP01000003.1"/>
</dbReference>
<dbReference type="Gene3D" id="3.40.190.10">
    <property type="entry name" value="Periplasmic binding protein-like II"/>
    <property type="match status" value="1"/>
</dbReference>
<keyword evidence="3" id="KW-1185">Reference proteome</keyword>
<dbReference type="STRING" id="1122133.SAMN02745157_3331"/>
<dbReference type="OrthoDB" id="9812255at2"/>
<evidence type="ECO:0000313" key="3">
    <source>
        <dbReference type="Proteomes" id="UP000184485"/>
    </source>
</evidence>
<accession>A0A1M5G9R8</accession>
<dbReference type="EMBL" id="FQUP01000003">
    <property type="protein sequence ID" value="SHG00456.1"/>
    <property type="molecule type" value="Genomic_DNA"/>
</dbReference>
<keyword evidence="1" id="KW-0732">Signal</keyword>
<sequence>MSQPLKLRVIGRSEVLPRPVLELAAADLPFDIEFELIDSVKGLQRVVSSPDTFDVYHQWHTVDLIWTARAIQAIDLSRIDHADLIRGQAYERQGDARAMGSVFNQLFLQPSGALGSTPTGRIVMLPLLHGVDAFAYLPSVLKEFGNGTPNSWGWLLDPRLAGRVAIMSDPVLGMIEAALAVEASEDIRFAEVGNLTVEEIDTVVDILLRKKKLGHFKTIWSNYLECARSMQRGVVLQSMFSPALAMLRSQGVPVIAAVPREGYRGWHVDLCISSAATGERLDAAYAYLNWWMNGKGGAVTTRQGYYFAQPELVRPHLSAAEWDYWYAGKPAEAVLTDPLGQPMVALGEVREGGSYFERMSRVRVWNAFMDEHTYLVRRWREFLEA</sequence>
<dbReference type="Proteomes" id="UP000184485">
    <property type="component" value="Unassembled WGS sequence"/>
</dbReference>
<protein>
    <submittedName>
        <fullName evidence="2">Putative spermidine/putrescine transport system substrate-binding protein</fullName>
    </submittedName>
</protein>
<dbReference type="SUPFAM" id="SSF53850">
    <property type="entry name" value="Periplasmic binding protein-like II"/>
    <property type="match status" value="1"/>
</dbReference>
<organism evidence="2 3">
    <name type="scientific">Kaistia soli DSM 19436</name>
    <dbReference type="NCBI Taxonomy" id="1122133"/>
    <lineage>
        <taxon>Bacteria</taxon>
        <taxon>Pseudomonadati</taxon>
        <taxon>Pseudomonadota</taxon>
        <taxon>Alphaproteobacteria</taxon>
        <taxon>Hyphomicrobiales</taxon>
        <taxon>Kaistiaceae</taxon>
        <taxon>Kaistia</taxon>
    </lineage>
</organism>
<reference evidence="2 3" key="1">
    <citation type="submission" date="2016-11" db="EMBL/GenBank/DDBJ databases">
        <authorList>
            <person name="Jaros S."/>
            <person name="Januszkiewicz K."/>
            <person name="Wedrychowicz H."/>
        </authorList>
    </citation>
    <scope>NUCLEOTIDE SEQUENCE [LARGE SCALE GENOMIC DNA]</scope>
    <source>
        <strain evidence="2 3">DSM 19436</strain>
    </source>
</reference>
<dbReference type="PANTHER" id="PTHR30222">
    <property type="entry name" value="SPERMIDINE/PUTRESCINE-BINDING PERIPLASMIC PROTEIN"/>
    <property type="match status" value="1"/>
</dbReference>